<comment type="caution">
    <text evidence="2">The sequence shown here is derived from an EMBL/GenBank/DDBJ whole genome shotgun (WGS) entry which is preliminary data.</text>
</comment>
<keyword evidence="1" id="KW-0732">Signal</keyword>
<proteinExistence type="predicted"/>
<dbReference type="Proteomes" id="UP000268908">
    <property type="component" value="Unassembled WGS sequence"/>
</dbReference>
<dbReference type="EMBL" id="RCCI01000006">
    <property type="protein sequence ID" value="RLJ63791.1"/>
    <property type="molecule type" value="Genomic_DNA"/>
</dbReference>
<dbReference type="AlphaFoldDB" id="A0A497XD30"/>
<organism evidence="2 3">
    <name type="scientific">Sulfurisoma sediminicola</name>
    <dbReference type="NCBI Taxonomy" id="1381557"/>
    <lineage>
        <taxon>Bacteria</taxon>
        <taxon>Pseudomonadati</taxon>
        <taxon>Pseudomonadota</taxon>
        <taxon>Betaproteobacteria</taxon>
        <taxon>Nitrosomonadales</taxon>
        <taxon>Sterolibacteriaceae</taxon>
        <taxon>Sulfurisoma</taxon>
    </lineage>
</organism>
<feature type="signal peptide" evidence="1">
    <location>
        <begin position="1"/>
        <end position="24"/>
    </location>
</feature>
<feature type="chain" id="PRO_5019836812" evidence="1">
    <location>
        <begin position="25"/>
        <end position="164"/>
    </location>
</feature>
<protein>
    <submittedName>
        <fullName evidence="2">Uncharacterized protein DUF3124</fullName>
    </submittedName>
</protein>
<name>A0A497XD30_9PROT</name>
<gene>
    <name evidence="2" type="ORF">DFR35_2424</name>
</gene>
<evidence type="ECO:0000256" key="1">
    <source>
        <dbReference type="SAM" id="SignalP"/>
    </source>
</evidence>
<sequence>MRLRRLKAILCALTLAGAAKFALAQEAPPLSTGQTLYLPIYSHLYHGEVNPKTGKPSETLVSTHVSIRNIDMKATLKITSARYYDTDGKLLREYLPAPRTIPPLGTYELFVPRSDSSGGSGANFIIDWSAERPINAPLVEALHADIREARTLLFVTTGRPIQTR</sequence>
<evidence type="ECO:0000313" key="3">
    <source>
        <dbReference type="Proteomes" id="UP000268908"/>
    </source>
</evidence>
<accession>A0A497XD30</accession>
<dbReference type="Pfam" id="PF11322">
    <property type="entry name" value="DUF3124"/>
    <property type="match status" value="1"/>
</dbReference>
<evidence type="ECO:0000313" key="2">
    <source>
        <dbReference type="EMBL" id="RLJ63791.1"/>
    </source>
</evidence>
<dbReference type="InterPro" id="IPR021471">
    <property type="entry name" value="DUF3124"/>
</dbReference>
<dbReference type="RefSeq" id="WP_121242734.1">
    <property type="nucleotide sequence ID" value="NZ_BHVV01000003.1"/>
</dbReference>
<reference evidence="2 3" key="1">
    <citation type="submission" date="2018-10" db="EMBL/GenBank/DDBJ databases">
        <title>Genomic Encyclopedia of Type Strains, Phase IV (KMG-IV): sequencing the most valuable type-strain genomes for metagenomic binning, comparative biology and taxonomic classification.</title>
        <authorList>
            <person name="Goeker M."/>
        </authorList>
    </citation>
    <scope>NUCLEOTIDE SEQUENCE [LARGE SCALE GENOMIC DNA]</scope>
    <source>
        <strain evidence="2 3">DSM 26916</strain>
    </source>
</reference>
<keyword evidence="3" id="KW-1185">Reference proteome</keyword>
<dbReference type="OrthoDB" id="283474at2"/>